<feature type="compositionally biased region" description="Basic and acidic residues" evidence="1">
    <location>
        <begin position="55"/>
        <end position="75"/>
    </location>
</feature>
<reference evidence="3" key="2">
    <citation type="journal article" date="2008" name="Nucleic Acids Res.">
        <title>The rice annotation project database (RAP-DB): 2008 update.</title>
        <authorList>
            <consortium name="The rice annotation project (RAP)"/>
        </authorList>
    </citation>
    <scope>GENOME REANNOTATION</scope>
    <source>
        <strain evidence="3">cv. Nipponbare</strain>
    </source>
</reference>
<dbReference type="Proteomes" id="UP000000763">
    <property type="component" value="Chromosome 4"/>
</dbReference>
<evidence type="ECO:0000313" key="3">
    <source>
        <dbReference type="Proteomes" id="UP000000763"/>
    </source>
</evidence>
<gene>
    <name evidence="2" type="primary">OSJNBa0065J03.9</name>
</gene>
<reference evidence="3" key="1">
    <citation type="journal article" date="2005" name="Nature">
        <title>The map-based sequence of the rice genome.</title>
        <authorList>
            <consortium name="International rice genome sequencing project (IRGSP)"/>
            <person name="Matsumoto T."/>
            <person name="Wu J."/>
            <person name="Kanamori H."/>
            <person name="Katayose Y."/>
            <person name="Fujisawa M."/>
            <person name="Namiki N."/>
            <person name="Mizuno H."/>
            <person name="Yamamoto K."/>
            <person name="Antonio B.A."/>
            <person name="Baba T."/>
            <person name="Sakata K."/>
            <person name="Nagamura Y."/>
            <person name="Aoki H."/>
            <person name="Arikawa K."/>
            <person name="Arita K."/>
            <person name="Bito T."/>
            <person name="Chiden Y."/>
            <person name="Fujitsuka N."/>
            <person name="Fukunaka R."/>
            <person name="Hamada M."/>
            <person name="Harada C."/>
            <person name="Hayashi A."/>
            <person name="Hijishita S."/>
            <person name="Honda M."/>
            <person name="Hosokawa S."/>
            <person name="Ichikawa Y."/>
            <person name="Idonuma A."/>
            <person name="Iijima M."/>
            <person name="Ikeda M."/>
            <person name="Ikeno M."/>
            <person name="Ito K."/>
            <person name="Ito S."/>
            <person name="Ito T."/>
            <person name="Ito Y."/>
            <person name="Ito Y."/>
            <person name="Iwabuchi A."/>
            <person name="Kamiya K."/>
            <person name="Karasawa W."/>
            <person name="Kurita K."/>
            <person name="Katagiri S."/>
            <person name="Kikuta A."/>
            <person name="Kobayashi H."/>
            <person name="Kobayashi N."/>
            <person name="Machita K."/>
            <person name="Maehara T."/>
            <person name="Masukawa M."/>
            <person name="Mizubayashi T."/>
            <person name="Mukai Y."/>
            <person name="Nagasaki H."/>
            <person name="Nagata Y."/>
            <person name="Naito S."/>
            <person name="Nakashima M."/>
            <person name="Nakama Y."/>
            <person name="Nakamichi Y."/>
            <person name="Nakamura M."/>
            <person name="Meguro A."/>
            <person name="Negishi M."/>
            <person name="Ohta I."/>
            <person name="Ohta T."/>
            <person name="Okamoto M."/>
            <person name="Ono N."/>
            <person name="Saji S."/>
            <person name="Sakaguchi M."/>
            <person name="Sakai K."/>
            <person name="Shibata M."/>
            <person name="Shimokawa T."/>
            <person name="Song J."/>
            <person name="Takazaki Y."/>
            <person name="Terasawa K."/>
            <person name="Tsugane M."/>
            <person name="Tsuji K."/>
            <person name="Ueda S."/>
            <person name="Waki K."/>
            <person name="Yamagata H."/>
            <person name="Yamamoto M."/>
            <person name="Yamamoto S."/>
            <person name="Yamane H."/>
            <person name="Yoshiki S."/>
            <person name="Yoshihara R."/>
            <person name="Yukawa K."/>
            <person name="Zhong H."/>
            <person name="Yano M."/>
            <person name="Yuan Q."/>
            <person name="Ouyang S."/>
            <person name="Liu J."/>
            <person name="Jones K.M."/>
            <person name="Gansberger K."/>
            <person name="Moffat K."/>
            <person name="Hill J."/>
            <person name="Bera J."/>
            <person name="Fadrosh D."/>
            <person name="Jin S."/>
            <person name="Johri S."/>
            <person name="Kim M."/>
            <person name="Overton L."/>
            <person name="Reardon M."/>
            <person name="Tsitrin T."/>
            <person name="Vuong H."/>
            <person name="Weaver B."/>
            <person name="Ciecko A."/>
            <person name="Tallon L."/>
            <person name="Jackson J."/>
            <person name="Pai G."/>
            <person name="Aken S.V."/>
            <person name="Utterback T."/>
            <person name="Reidmuller S."/>
            <person name="Feldblyum T."/>
            <person name="Hsiao J."/>
            <person name="Zismann V."/>
            <person name="Iobst S."/>
            <person name="de Vazeille A.R."/>
            <person name="Buell C.R."/>
            <person name="Ying K."/>
            <person name="Li Y."/>
            <person name="Lu T."/>
            <person name="Huang Y."/>
            <person name="Zhao Q."/>
            <person name="Feng Q."/>
            <person name="Zhang L."/>
            <person name="Zhu J."/>
            <person name="Weng Q."/>
            <person name="Mu J."/>
            <person name="Lu Y."/>
            <person name="Fan D."/>
            <person name="Liu Y."/>
            <person name="Guan J."/>
            <person name="Zhang Y."/>
            <person name="Yu S."/>
            <person name="Liu X."/>
            <person name="Zhang Y."/>
            <person name="Hong G."/>
            <person name="Han B."/>
            <person name="Choisne N."/>
            <person name="Demange N."/>
            <person name="Orjeda G."/>
            <person name="Samain S."/>
            <person name="Cattolico L."/>
            <person name="Pelletier E."/>
            <person name="Couloux A."/>
            <person name="Segurens B."/>
            <person name="Wincker P."/>
            <person name="D'Hont A."/>
            <person name="Scarpelli C."/>
            <person name="Weissenbach J."/>
            <person name="Salanoubat M."/>
            <person name="Quetier F."/>
            <person name="Yu Y."/>
            <person name="Kim H.R."/>
            <person name="Rambo T."/>
            <person name="Currie J."/>
            <person name="Collura K."/>
            <person name="Luo M."/>
            <person name="Yang T."/>
            <person name="Ammiraju J.S.S."/>
            <person name="Engler F."/>
            <person name="Soderlund C."/>
            <person name="Wing R.A."/>
            <person name="Palmer L.E."/>
            <person name="de la Bastide M."/>
            <person name="Spiegel L."/>
            <person name="Nascimento L."/>
            <person name="Zutavern T."/>
            <person name="O'Shaughnessy A."/>
            <person name="Dike S."/>
            <person name="Dedhia N."/>
            <person name="Preston R."/>
            <person name="Balija V."/>
            <person name="McCombie W.R."/>
            <person name="Chow T."/>
            <person name="Chen H."/>
            <person name="Chung M."/>
            <person name="Chen C."/>
            <person name="Shaw J."/>
            <person name="Wu H."/>
            <person name="Hsiao K."/>
            <person name="Chao Y."/>
            <person name="Chu M."/>
            <person name="Cheng C."/>
            <person name="Hour A."/>
            <person name="Lee P."/>
            <person name="Lin S."/>
            <person name="Lin Y."/>
            <person name="Liou J."/>
            <person name="Liu S."/>
            <person name="Hsing Y."/>
            <person name="Raghuvanshi S."/>
            <person name="Mohanty A."/>
            <person name="Bharti A.K."/>
            <person name="Gaur A."/>
            <person name="Gupta V."/>
            <person name="Kumar D."/>
            <person name="Ravi V."/>
            <person name="Vij S."/>
            <person name="Kapur A."/>
            <person name="Khurana P."/>
            <person name="Khurana P."/>
            <person name="Khurana J.P."/>
            <person name="Tyagi A.K."/>
            <person name="Gaikwad K."/>
            <person name="Singh A."/>
            <person name="Dalal V."/>
            <person name="Srivastava S."/>
            <person name="Dixit A."/>
            <person name="Pal A.K."/>
            <person name="Ghazi I.A."/>
            <person name="Yadav M."/>
            <person name="Pandit A."/>
            <person name="Bhargava A."/>
            <person name="Sureshbabu K."/>
            <person name="Batra K."/>
            <person name="Sharma T.R."/>
            <person name="Mohapatra T."/>
            <person name="Singh N.K."/>
            <person name="Messing J."/>
            <person name="Nelson A.B."/>
            <person name="Fuks G."/>
            <person name="Kavchok S."/>
            <person name="Keizer G."/>
            <person name="Linton E."/>
            <person name="Llaca V."/>
            <person name="Song R."/>
            <person name="Tanyolac B."/>
            <person name="Young S."/>
            <person name="Ho-Il K."/>
            <person name="Hahn J.H."/>
            <person name="Sangsakoo G."/>
            <person name="Vanavichit A."/>
            <person name="de Mattos Luiz.A.T."/>
            <person name="Zimmer P.D."/>
            <person name="Malone G."/>
            <person name="Dellagostin O."/>
            <person name="de Oliveira A.C."/>
            <person name="Bevan M."/>
            <person name="Bancroft I."/>
            <person name="Minx P."/>
            <person name="Cordum H."/>
            <person name="Wilson R."/>
            <person name="Cheng Z."/>
            <person name="Jin W."/>
            <person name="Jiang J."/>
            <person name="Leong S.A."/>
            <person name="Iwama H."/>
            <person name="Gojobori T."/>
            <person name="Itoh T."/>
            <person name="Niimura Y."/>
            <person name="Fujii Y."/>
            <person name="Habara T."/>
            <person name="Sakai H."/>
            <person name="Sato Y."/>
            <person name="Wilson G."/>
            <person name="Kumar K."/>
            <person name="McCouch S."/>
            <person name="Juretic N."/>
            <person name="Hoen D."/>
            <person name="Wright S."/>
            <person name="Bruskiewich R."/>
            <person name="Bureau T."/>
            <person name="Miyao A."/>
            <person name="Hirochika H."/>
            <person name="Nishikawa T."/>
            <person name="Kadowaki K."/>
            <person name="Sugiura M."/>
            <person name="Burr B."/>
            <person name="Sasaki T."/>
        </authorList>
    </citation>
    <scope>NUCLEOTIDE SEQUENCE [LARGE SCALE GENOMIC DNA]</scope>
    <source>
        <strain evidence="3">cv. Nipponbare</strain>
    </source>
</reference>
<evidence type="ECO:0000313" key="2">
    <source>
        <dbReference type="EMBL" id="CAD40413.3"/>
    </source>
</evidence>
<sequence length="87" mass="8912">MARGGGVHDHRRRPAAADGAKAAAHSRSSGAAKSNGARGKGKERKGEGFLTGGDGGDRRQKTREAAKSGDAEVRTSDATPRGGEDRN</sequence>
<name>Q7XVW2_ORYSJ</name>
<evidence type="ECO:0000256" key="1">
    <source>
        <dbReference type="SAM" id="MobiDB-lite"/>
    </source>
</evidence>
<proteinExistence type="predicted"/>
<protein>
    <submittedName>
        <fullName evidence="2">OSJNBa0065J03.9 protein</fullName>
    </submittedName>
</protein>
<organism evidence="2 3">
    <name type="scientific">Oryza sativa subsp. japonica</name>
    <name type="common">Rice</name>
    <dbReference type="NCBI Taxonomy" id="39947"/>
    <lineage>
        <taxon>Eukaryota</taxon>
        <taxon>Viridiplantae</taxon>
        <taxon>Streptophyta</taxon>
        <taxon>Embryophyta</taxon>
        <taxon>Tracheophyta</taxon>
        <taxon>Spermatophyta</taxon>
        <taxon>Magnoliopsida</taxon>
        <taxon>Liliopsida</taxon>
        <taxon>Poales</taxon>
        <taxon>Poaceae</taxon>
        <taxon>BOP clade</taxon>
        <taxon>Oryzoideae</taxon>
        <taxon>Oryzeae</taxon>
        <taxon>Oryzinae</taxon>
        <taxon>Oryza</taxon>
        <taxon>Oryza sativa</taxon>
    </lineage>
</organism>
<feature type="region of interest" description="Disordered" evidence="1">
    <location>
        <begin position="1"/>
        <end position="87"/>
    </location>
</feature>
<dbReference type="EMBL" id="AL731615">
    <property type="protein sequence ID" value="CAD40413.3"/>
    <property type="molecule type" value="Genomic_DNA"/>
</dbReference>
<dbReference type="AlphaFoldDB" id="Q7XVW2"/>
<accession>Q7XVW2</accession>